<gene>
    <name evidence="1" type="ORF">WN51_07608</name>
</gene>
<protein>
    <submittedName>
        <fullName evidence="1">Uncharacterized protein</fullName>
    </submittedName>
</protein>
<evidence type="ECO:0000313" key="2">
    <source>
        <dbReference type="Proteomes" id="UP000053105"/>
    </source>
</evidence>
<organism evidence="1 2">
    <name type="scientific">Melipona quadrifasciata</name>
    <dbReference type="NCBI Taxonomy" id="166423"/>
    <lineage>
        <taxon>Eukaryota</taxon>
        <taxon>Metazoa</taxon>
        <taxon>Ecdysozoa</taxon>
        <taxon>Arthropoda</taxon>
        <taxon>Hexapoda</taxon>
        <taxon>Insecta</taxon>
        <taxon>Pterygota</taxon>
        <taxon>Neoptera</taxon>
        <taxon>Endopterygota</taxon>
        <taxon>Hymenoptera</taxon>
        <taxon>Apocrita</taxon>
        <taxon>Aculeata</taxon>
        <taxon>Apoidea</taxon>
        <taxon>Anthophila</taxon>
        <taxon>Apidae</taxon>
        <taxon>Melipona</taxon>
    </lineage>
</organism>
<evidence type="ECO:0000313" key="1">
    <source>
        <dbReference type="EMBL" id="KOX67991.1"/>
    </source>
</evidence>
<sequence length="50" mass="5484">MIVQCRNHSFLTFAETVGAPIDHLEKGLSEIAEDVASVVRRQKIEGISST</sequence>
<accession>A0A0N0BC09</accession>
<dbReference type="Proteomes" id="UP000053105">
    <property type="component" value="Unassembled WGS sequence"/>
</dbReference>
<proteinExistence type="predicted"/>
<dbReference type="EMBL" id="KQ435960">
    <property type="protein sequence ID" value="KOX67991.1"/>
    <property type="molecule type" value="Genomic_DNA"/>
</dbReference>
<name>A0A0N0BC09_9HYME</name>
<dbReference type="AlphaFoldDB" id="A0A0N0BC09"/>
<reference evidence="1 2" key="1">
    <citation type="submission" date="2015-07" db="EMBL/GenBank/DDBJ databases">
        <title>The genome of Melipona quadrifasciata.</title>
        <authorList>
            <person name="Pan H."/>
            <person name="Kapheim K."/>
        </authorList>
    </citation>
    <scope>NUCLEOTIDE SEQUENCE [LARGE SCALE GENOMIC DNA]</scope>
    <source>
        <strain evidence="1">0111107301</strain>
        <tissue evidence="1">Whole body</tissue>
    </source>
</reference>
<keyword evidence="2" id="KW-1185">Reference proteome</keyword>